<evidence type="ECO:0000256" key="1">
    <source>
        <dbReference type="SAM" id="MobiDB-lite"/>
    </source>
</evidence>
<dbReference type="Proteomes" id="UP000265520">
    <property type="component" value="Unassembled WGS sequence"/>
</dbReference>
<dbReference type="Pfam" id="PF05212">
    <property type="entry name" value="DUF707"/>
    <property type="match status" value="1"/>
</dbReference>
<comment type="caution">
    <text evidence="2">The sequence shown here is derived from an EMBL/GenBank/DDBJ whole genome shotgun (WGS) entry which is preliminary data.</text>
</comment>
<feature type="region of interest" description="Disordered" evidence="1">
    <location>
        <begin position="27"/>
        <end position="51"/>
    </location>
</feature>
<proteinExistence type="predicted"/>
<feature type="non-terminal residue" evidence="2">
    <location>
        <position position="78"/>
    </location>
</feature>
<organism evidence="2 3">
    <name type="scientific">Trifolium medium</name>
    <dbReference type="NCBI Taxonomy" id="97028"/>
    <lineage>
        <taxon>Eukaryota</taxon>
        <taxon>Viridiplantae</taxon>
        <taxon>Streptophyta</taxon>
        <taxon>Embryophyta</taxon>
        <taxon>Tracheophyta</taxon>
        <taxon>Spermatophyta</taxon>
        <taxon>Magnoliopsida</taxon>
        <taxon>eudicotyledons</taxon>
        <taxon>Gunneridae</taxon>
        <taxon>Pentapetalae</taxon>
        <taxon>rosids</taxon>
        <taxon>fabids</taxon>
        <taxon>Fabales</taxon>
        <taxon>Fabaceae</taxon>
        <taxon>Papilionoideae</taxon>
        <taxon>50 kb inversion clade</taxon>
        <taxon>NPAAA clade</taxon>
        <taxon>Hologalegina</taxon>
        <taxon>IRL clade</taxon>
        <taxon>Trifolieae</taxon>
        <taxon>Trifolium</taxon>
    </lineage>
</organism>
<accession>A0A392NA83</accession>
<feature type="compositionally biased region" description="Polar residues" evidence="1">
    <location>
        <begin position="30"/>
        <end position="42"/>
    </location>
</feature>
<evidence type="ECO:0000313" key="3">
    <source>
        <dbReference type="Proteomes" id="UP000265520"/>
    </source>
</evidence>
<dbReference type="AlphaFoldDB" id="A0A392NA83"/>
<dbReference type="InterPro" id="IPR007877">
    <property type="entry name" value="DUF707"/>
</dbReference>
<keyword evidence="3" id="KW-1185">Reference proteome</keyword>
<name>A0A392NA83_9FABA</name>
<sequence>MNLPSSLLPSIDLSCIRGSDAWSFMKNDDSTSSQDQLLNNPSKIWVPNNPRGAERLPPGIVNAQSDFYLRRLWGLPSE</sequence>
<protein>
    <submittedName>
        <fullName evidence="2">Uncharacterized protein</fullName>
    </submittedName>
</protein>
<dbReference type="EMBL" id="LXQA010032708">
    <property type="protein sequence ID" value="MCH96582.1"/>
    <property type="molecule type" value="Genomic_DNA"/>
</dbReference>
<reference evidence="2 3" key="1">
    <citation type="journal article" date="2018" name="Front. Plant Sci.">
        <title>Red Clover (Trifolium pratense) and Zigzag Clover (T. medium) - A Picture of Genomic Similarities and Differences.</title>
        <authorList>
            <person name="Dluhosova J."/>
            <person name="Istvanek J."/>
            <person name="Nedelnik J."/>
            <person name="Repkova J."/>
        </authorList>
    </citation>
    <scope>NUCLEOTIDE SEQUENCE [LARGE SCALE GENOMIC DNA]</scope>
    <source>
        <strain evidence="3">cv. 10/8</strain>
        <tissue evidence="2">Leaf</tissue>
    </source>
</reference>
<evidence type="ECO:0000313" key="2">
    <source>
        <dbReference type="EMBL" id="MCH96582.1"/>
    </source>
</evidence>